<keyword evidence="2" id="KW-0472">Membrane</keyword>
<sequence>MGWREFFASVIGDLLSWPVVLFVLALILIDPLRRLLERLKTAKGFGGEVEFVETIKNVETSTDRAIDDSSASRGAEPPISDTATTPENLDAPTDTPRDPNGARLTEQSRIASDPSGAILQAWQSLVEKLSDLGRINAGRGRPATNPTTIIERARKTNQLSSSFFEAVESLREARNQVAHGEVEPTEGVAHTYVERARQLEGIVEGTSKVASMDLDNPLL</sequence>
<dbReference type="RefSeq" id="WP_200502914.1">
    <property type="nucleotide sequence ID" value="NZ_JAEDAJ010000006.1"/>
</dbReference>
<keyword evidence="2" id="KW-0812">Transmembrane</keyword>
<accession>A0ABS1BBM4</accession>
<gene>
    <name evidence="3" type="ORF">I8D64_11610</name>
</gene>
<evidence type="ECO:0008006" key="5">
    <source>
        <dbReference type="Google" id="ProtNLM"/>
    </source>
</evidence>
<name>A0ABS1BBM4_9MICO</name>
<keyword evidence="2" id="KW-1133">Transmembrane helix</keyword>
<dbReference type="Proteomes" id="UP000612352">
    <property type="component" value="Unassembled WGS sequence"/>
</dbReference>
<organism evidence="3 4">
    <name type="scientific">Brachybacterium halotolerans</name>
    <dbReference type="NCBI Taxonomy" id="2795215"/>
    <lineage>
        <taxon>Bacteria</taxon>
        <taxon>Bacillati</taxon>
        <taxon>Actinomycetota</taxon>
        <taxon>Actinomycetes</taxon>
        <taxon>Micrococcales</taxon>
        <taxon>Dermabacteraceae</taxon>
        <taxon>Brachybacterium</taxon>
    </lineage>
</organism>
<evidence type="ECO:0000256" key="1">
    <source>
        <dbReference type="SAM" id="MobiDB-lite"/>
    </source>
</evidence>
<proteinExistence type="predicted"/>
<evidence type="ECO:0000256" key="2">
    <source>
        <dbReference type="SAM" id="Phobius"/>
    </source>
</evidence>
<protein>
    <recommendedName>
        <fullName evidence="5">DUF4145 domain-containing protein</fullName>
    </recommendedName>
</protein>
<evidence type="ECO:0000313" key="3">
    <source>
        <dbReference type="EMBL" id="MBK0332045.1"/>
    </source>
</evidence>
<dbReference type="EMBL" id="JAEDAJ010000006">
    <property type="protein sequence ID" value="MBK0332045.1"/>
    <property type="molecule type" value="Genomic_DNA"/>
</dbReference>
<comment type="caution">
    <text evidence="3">The sequence shown here is derived from an EMBL/GenBank/DDBJ whole genome shotgun (WGS) entry which is preliminary data.</text>
</comment>
<evidence type="ECO:0000313" key="4">
    <source>
        <dbReference type="Proteomes" id="UP000612352"/>
    </source>
</evidence>
<reference evidence="3 4" key="1">
    <citation type="submission" date="2020-12" db="EMBL/GenBank/DDBJ databases">
        <title>Brachybacterium sp. MASK1Z-5, whole genome shotgun sequence.</title>
        <authorList>
            <person name="Tuo L."/>
        </authorList>
    </citation>
    <scope>NUCLEOTIDE SEQUENCE [LARGE SCALE GENOMIC DNA]</scope>
    <source>
        <strain evidence="3 4">MASK1Z-5</strain>
    </source>
</reference>
<feature type="region of interest" description="Disordered" evidence="1">
    <location>
        <begin position="62"/>
        <end position="110"/>
    </location>
</feature>
<feature type="transmembrane region" description="Helical" evidence="2">
    <location>
        <begin position="6"/>
        <end position="29"/>
    </location>
</feature>
<keyword evidence="4" id="KW-1185">Reference proteome</keyword>